<reference evidence="2" key="1">
    <citation type="submission" date="2020-01" db="EMBL/GenBank/DDBJ databases">
        <authorList>
            <person name="Meier V. D."/>
            <person name="Meier V D."/>
        </authorList>
    </citation>
    <scope>NUCLEOTIDE SEQUENCE</scope>
    <source>
        <strain evidence="2">HLG_WM_MAG_10</strain>
    </source>
</reference>
<keyword evidence="2" id="KW-0808">Transferase</keyword>
<dbReference type="InterPro" id="IPR016181">
    <property type="entry name" value="Acyl_CoA_acyltransferase"/>
</dbReference>
<evidence type="ECO:0000259" key="1">
    <source>
        <dbReference type="PROSITE" id="PS51186"/>
    </source>
</evidence>
<evidence type="ECO:0000313" key="2">
    <source>
        <dbReference type="EMBL" id="CAA6816798.1"/>
    </source>
</evidence>
<feature type="domain" description="N-acetyltransferase" evidence="1">
    <location>
        <begin position="12"/>
        <end position="172"/>
    </location>
</feature>
<dbReference type="Pfam" id="PF13302">
    <property type="entry name" value="Acetyltransf_3"/>
    <property type="match status" value="1"/>
</dbReference>
<dbReference type="AlphaFoldDB" id="A0A6S6TK34"/>
<dbReference type="SUPFAM" id="SSF55729">
    <property type="entry name" value="Acyl-CoA N-acyltransferases (Nat)"/>
    <property type="match status" value="1"/>
</dbReference>
<sequence>MKNPKIYETERLFLSPTTVDDAAFVLELLNSPKWIQNIGDRKVRSLEEAEAYISTKMLPQLEALGFSNYTLIRKTDGAKIGSSGLYSREGIEGVDIGFALLPGFERQGYSFEAANKLMELAKGPFQLSKVSGITLQTNKASQGLLEKLGLKFSKLIRLPDDPEELMLYECFL</sequence>
<proteinExistence type="predicted"/>
<dbReference type="PANTHER" id="PTHR43792:SF1">
    <property type="entry name" value="N-ACETYLTRANSFERASE DOMAIN-CONTAINING PROTEIN"/>
    <property type="match status" value="1"/>
</dbReference>
<name>A0A6S6TK34_9BACT</name>
<dbReference type="GO" id="GO:0016747">
    <property type="term" value="F:acyltransferase activity, transferring groups other than amino-acyl groups"/>
    <property type="evidence" value="ECO:0007669"/>
    <property type="project" value="InterPro"/>
</dbReference>
<protein>
    <submittedName>
        <fullName evidence="2">Ribosomal-protein-alanine N-acetyltransferase</fullName>
    </submittedName>
</protein>
<dbReference type="InterPro" id="IPR000182">
    <property type="entry name" value="GNAT_dom"/>
</dbReference>
<dbReference type="InterPro" id="IPR051531">
    <property type="entry name" value="N-acetyltransferase"/>
</dbReference>
<dbReference type="Gene3D" id="3.40.630.30">
    <property type="match status" value="1"/>
</dbReference>
<dbReference type="PROSITE" id="PS51186">
    <property type="entry name" value="GNAT"/>
    <property type="match status" value="1"/>
</dbReference>
<organism evidence="2">
    <name type="scientific">uncultured Aureispira sp</name>
    <dbReference type="NCBI Taxonomy" id="1331704"/>
    <lineage>
        <taxon>Bacteria</taxon>
        <taxon>Pseudomonadati</taxon>
        <taxon>Bacteroidota</taxon>
        <taxon>Saprospiria</taxon>
        <taxon>Saprospirales</taxon>
        <taxon>Saprospiraceae</taxon>
        <taxon>Aureispira</taxon>
        <taxon>environmental samples</taxon>
    </lineage>
</organism>
<dbReference type="EMBL" id="CACVAQ010000240">
    <property type="protein sequence ID" value="CAA6816798.1"/>
    <property type="molecule type" value="Genomic_DNA"/>
</dbReference>
<accession>A0A6S6TK34</accession>
<gene>
    <name evidence="2" type="ORF">HELGO_WM16979</name>
</gene>
<dbReference type="PANTHER" id="PTHR43792">
    <property type="entry name" value="GNAT FAMILY, PUTATIVE (AFU_ORTHOLOGUE AFUA_3G00765)-RELATED-RELATED"/>
    <property type="match status" value="1"/>
</dbReference>